<evidence type="ECO:0000313" key="2">
    <source>
        <dbReference type="Proteomes" id="UP000324974"/>
    </source>
</evidence>
<dbReference type="AlphaFoldDB" id="A0A5C1AE48"/>
<evidence type="ECO:0000313" key="1">
    <source>
        <dbReference type="EMBL" id="QEL17659.1"/>
    </source>
</evidence>
<organism evidence="1 2">
    <name type="scientific">Limnoglobus roseus</name>
    <dbReference type="NCBI Taxonomy" id="2598579"/>
    <lineage>
        <taxon>Bacteria</taxon>
        <taxon>Pseudomonadati</taxon>
        <taxon>Planctomycetota</taxon>
        <taxon>Planctomycetia</taxon>
        <taxon>Gemmatales</taxon>
        <taxon>Gemmataceae</taxon>
        <taxon>Limnoglobus</taxon>
    </lineage>
</organism>
<dbReference type="EMBL" id="CP042425">
    <property type="protein sequence ID" value="QEL17659.1"/>
    <property type="molecule type" value="Genomic_DNA"/>
</dbReference>
<gene>
    <name evidence="1" type="ORF">PX52LOC_04657</name>
</gene>
<proteinExistence type="predicted"/>
<sequence length="266" mass="29013">MTDDALRHYRLGLRFRQAVITLGYAERCRTTAGFAHAQSAFNRLLAAINDWPGLGGVMGASWNLQLEGLVGDLIRRRRCPEAEAEDLTVTLEHLAVDVRQWVQGRHPGGTATAAWFALGDAVAQVQVDEGDTTKGANGLPPNVAVALTELGADRAALFRDHGDGAFVDTLPPFGYVQAWVALEGGLAHWACPPAGRPRPRAERDHQLLRMYEAAGADTHRSPTRVRARWNRLHPDDKMQLDAVKKALTRARAEREVTPPAGGDGPR</sequence>
<dbReference type="RefSeq" id="WP_149112241.1">
    <property type="nucleotide sequence ID" value="NZ_CP042425.1"/>
</dbReference>
<protein>
    <submittedName>
        <fullName evidence="1">Uncharacterized protein</fullName>
    </submittedName>
</protein>
<name>A0A5C1AE48_9BACT</name>
<accession>A0A5C1AE48</accession>
<keyword evidence="2" id="KW-1185">Reference proteome</keyword>
<dbReference type="Proteomes" id="UP000324974">
    <property type="component" value="Chromosome"/>
</dbReference>
<dbReference type="KEGG" id="lrs:PX52LOC_04657"/>
<reference evidence="2" key="1">
    <citation type="submission" date="2019-08" db="EMBL/GenBank/DDBJ databases">
        <title>Limnoglobus roseus gen. nov., sp. nov., a novel freshwater planctomycete with a giant genome from the family Gemmataceae.</title>
        <authorList>
            <person name="Kulichevskaya I.S."/>
            <person name="Naumoff D.G."/>
            <person name="Miroshnikov K."/>
            <person name="Ivanova A."/>
            <person name="Philippov D.A."/>
            <person name="Hakobyan A."/>
            <person name="Rijpstra I.C."/>
            <person name="Sinninghe Damste J.S."/>
            <person name="Liesack W."/>
            <person name="Dedysh S.N."/>
        </authorList>
    </citation>
    <scope>NUCLEOTIDE SEQUENCE [LARGE SCALE GENOMIC DNA]</scope>
    <source>
        <strain evidence="2">PX52</strain>
    </source>
</reference>